<protein>
    <submittedName>
        <fullName evidence="1">Uncharacterized protein</fullName>
    </submittedName>
</protein>
<accession>A0A6C0BY99</accession>
<organism evidence="1">
    <name type="scientific">viral metagenome</name>
    <dbReference type="NCBI Taxonomy" id="1070528"/>
    <lineage>
        <taxon>unclassified sequences</taxon>
        <taxon>metagenomes</taxon>
        <taxon>organismal metagenomes</taxon>
    </lineage>
</organism>
<dbReference type="EMBL" id="MN739285">
    <property type="protein sequence ID" value="QHS97070.1"/>
    <property type="molecule type" value="Genomic_DNA"/>
</dbReference>
<name>A0A6C0BY99_9ZZZZ</name>
<dbReference type="AlphaFoldDB" id="A0A6C0BY99"/>
<proteinExistence type="predicted"/>
<evidence type="ECO:0000313" key="1">
    <source>
        <dbReference type="EMBL" id="QHS97070.1"/>
    </source>
</evidence>
<sequence length="118" mass="13724">MFTISTQTFYDNFSKTYKNIYVVDQKPTGELEKIVKRIQSPKLSPFTTRPNDGCYKPCIYAVYNPNNTQELLCIEDIGLLFSYVISNNYIIDTSLTKMMNNSKVEFKKNFICFIRQGS</sequence>
<reference evidence="1" key="1">
    <citation type="journal article" date="2020" name="Nature">
        <title>Giant virus diversity and host interactions through global metagenomics.</title>
        <authorList>
            <person name="Schulz F."/>
            <person name="Roux S."/>
            <person name="Paez-Espino D."/>
            <person name="Jungbluth S."/>
            <person name="Walsh D.A."/>
            <person name="Denef V.J."/>
            <person name="McMahon K.D."/>
            <person name="Konstantinidis K.T."/>
            <person name="Eloe-Fadrosh E.A."/>
            <person name="Kyrpides N.C."/>
            <person name="Woyke T."/>
        </authorList>
    </citation>
    <scope>NUCLEOTIDE SEQUENCE</scope>
    <source>
        <strain evidence="1">GVMAG-M-3300020166-5</strain>
    </source>
</reference>